<gene>
    <name evidence="18" type="primary">pma-1</name>
    <name evidence="18" type="ORF">AK812_SmicGene26956</name>
</gene>
<comment type="caution">
    <text evidence="18">The sequence shown here is derived from an EMBL/GenBank/DDBJ whole genome shotgun (WGS) entry which is preliminary data.</text>
</comment>
<reference evidence="18 19" key="1">
    <citation type="submission" date="2016-02" db="EMBL/GenBank/DDBJ databases">
        <title>Genome analysis of coral dinoflagellate symbionts highlights evolutionary adaptations to a symbiotic lifestyle.</title>
        <authorList>
            <person name="Aranda M."/>
            <person name="Li Y."/>
            <person name="Liew Y.J."/>
            <person name="Baumgarten S."/>
            <person name="Simakov O."/>
            <person name="Wilson M."/>
            <person name="Piel J."/>
            <person name="Ashoor H."/>
            <person name="Bougouffa S."/>
            <person name="Bajic V.B."/>
            <person name="Ryu T."/>
            <person name="Ravasi T."/>
            <person name="Bayer T."/>
            <person name="Micklem G."/>
            <person name="Kim H."/>
            <person name="Bhak J."/>
            <person name="Lajeunesse T.C."/>
            <person name="Voolstra C.R."/>
        </authorList>
    </citation>
    <scope>NUCLEOTIDE SEQUENCE [LARGE SCALE GENOMIC DNA]</scope>
    <source>
        <strain evidence="18 19">CCMP2467</strain>
    </source>
</reference>
<dbReference type="EC" id="7.1.2.1" evidence="4"/>
<dbReference type="GO" id="GO:0046872">
    <property type="term" value="F:metal ion binding"/>
    <property type="evidence" value="ECO:0007669"/>
    <property type="project" value="UniProtKB-KW"/>
</dbReference>
<keyword evidence="9" id="KW-0547">Nucleotide-binding</keyword>
<dbReference type="NCBIfam" id="TIGR01494">
    <property type="entry name" value="ATPase_P-type"/>
    <property type="match status" value="2"/>
</dbReference>
<dbReference type="GO" id="GO:0005524">
    <property type="term" value="F:ATP binding"/>
    <property type="evidence" value="ECO:0007669"/>
    <property type="project" value="UniProtKB-KW"/>
</dbReference>
<dbReference type="NCBIfam" id="TIGR01930">
    <property type="entry name" value="AcCoA-C-Actrans"/>
    <property type="match status" value="1"/>
</dbReference>
<evidence type="ECO:0000256" key="16">
    <source>
        <dbReference type="SAM" id="Phobius"/>
    </source>
</evidence>
<dbReference type="PANTHER" id="PTHR42861">
    <property type="entry name" value="CALCIUM-TRANSPORTING ATPASE"/>
    <property type="match status" value="1"/>
</dbReference>
<keyword evidence="11" id="KW-0460">Magnesium</keyword>
<dbReference type="InterPro" id="IPR023214">
    <property type="entry name" value="HAD_sf"/>
</dbReference>
<dbReference type="PROSITE" id="PS00154">
    <property type="entry name" value="ATPASE_E1_E2"/>
    <property type="match status" value="1"/>
</dbReference>
<dbReference type="GO" id="GO:0016887">
    <property type="term" value="F:ATP hydrolysis activity"/>
    <property type="evidence" value="ECO:0007669"/>
    <property type="project" value="InterPro"/>
</dbReference>
<keyword evidence="10" id="KW-0067">ATP-binding</keyword>
<dbReference type="EMBL" id="LSRX01000668">
    <property type="protein sequence ID" value="OLP91352.1"/>
    <property type="molecule type" value="Genomic_DNA"/>
</dbReference>
<dbReference type="PROSITE" id="PS00737">
    <property type="entry name" value="THIOLASE_2"/>
    <property type="match status" value="1"/>
</dbReference>
<dbReference type="SUPFAM" id="SSF81665">
    <property type="entry name" value="Calcium ATPase, transmembrane domain M"/>
    <property type="match status" value="1"/>
</dbReference>
<feature type="transmembrane region" description="Helical" evidence="16">
    <location>
        <begin position="730"/>
        <end position="752"/>
    </location>
</feature>
<dbReference type="InterPro" id="IPR020617">
    <property type="entry name" value="Thiolase_C"/>
</dbReference>
<dbReference type="Pfam" id="PF00702">
    <property type="entry name" value="Hydrolase"/>
    <property type="match status" value="1"/>
</dbReference>
<dbReference type="Pfam" id="PF02803">
    <property type="entry name" value="Thiolase_C"/>
    <property type="match status" value="1"/>
</dbReference>
<accession>A0A1Q9D817</accession>
<name>A0A1Q9D817_SYMMI</name>
<evidence type="ECO:0000256" key="4">
    <source>
        <dbReference type="ARBA" id="ARBA00012476"/>
    </source>
</evidence>
<keyword evidence="13 16" id="KW-1133">Transmembrane helix</keyword>
<dbReference type="InterPro" id="IPR059000">
    <property type="entry name" value="ATPase_P-type_domA"/>
</dbReference>
<dbReference type="InterPro" id="IPR020616">
    <property type="entry name" value="Thiolase_N"/>
</dbReference>
<feature type="transmembrane region" description="Helical" evidence="16">
    <location>
        <begin position="663"/>
        <end position="684"/>
    </location>
</feature>
<feature type="transmembrane region" description="Helical" evidence="16">
    <location>
        <begin position="690"/>
        <end position="709"/>
    </location>
</feature>
<keyword evidence="7 16" id="KW-0812">Transmembrane</keyword>
<dbReference type="InterPro" id="IPR001757">
    <property type="entry name" value="P_typ_ATPase"/>
</dbReference>
<dbReference type="PRINTS" id="PR00119">
    <property type="entry name" value="CATATPASE"/>
</dbReference>
<protein>
    <recommendedName>
        <fullName evidence="4">P-type H(+)-exporting transporter</fullName>
        <ecNumber evidence="4">7.1.2.1</ecNumber>
    </recommendedName>
</protein>
<dbReference type="SFLD" id="SFLDS00003">
    <property type="entry name" value="Haloacid_Dehalogenase"/>
    <property type="match status" value="1"/>
</dbReference>
<evidence type="ECO:0000256" key="9">
    <source>
        <dbReference type="ARBA" id="ARBA00022741"/>
    </source>
</evidence>
<dbReference type="SFLD" id="SFLDG00002">
    <property type="entry name" value="C1.7:_P-type_atpase_like"/>
    <property type="match status" value="1"/>
</dbReference>
<proteinExistence type="inferred from homology"/>
<sequence length="1373" mass="147869">MAANGDYQKMEDVADGPLEPPFALGRLNDDKDGLLTGLTDARVAELVEKYGLNQVPEDKEPLWKMFLKQFIGPMQIMIECAALLCFLIQNWPDFTIIMILLVTNGVLGFIEEKNAQASVDALKAGLEKKMPVKRNGKFESIPVVQVVPGDVLFMRGGDIVPADCYWLEGDPCQVDEAALTGESLPVKVPRKDDEGKPFSGRQLWSGSILKVGECQAVVSHTGVNTMIGEAAKAIQEAGGKDIGVFEGKIIEAAQVLILITVLVVTFLFNFMYFAQNVPLVEVLEMSLSLVIASVPVALPMVMKVTLSIGAKELADEGGIVTHLTALEEIASMKCLCSDKTGTLTTAQMTVYYDETAKSYSGYSTEQVLEFASLASNEANKDDPIDAAVLRAYSKMKGAASVEAAIDKRKLEFALDKDGFIGFNPIVKRTCAAVTASDGTKWFCAKGMVDVILKTNPEDEGKQWTVADYEAMSQEAAKADADLGVSGFKTLGVAVSKNGGQMQFAGILPIMDPPRHDTKETIRKIKEAQVAVKMITGDHHNIGKELARQIDLGTDIRTPDCLHPPSDARDFIVLQADGFAKVKPLDKHEVVSVLQDKGLVVGMTGDGVNDAPALAKAQIGIAVHGATDAAKSAGDIVLTRDGLSPIYTAIQISRRIFKRLKSYVIYRICITVQVVFFLAALAIFFDLRFKALYIILLALFHDLQIVTIAYDHQIAGHRPETPTVLGLLLQSYSMGILMFAQTMLLVSCGHYFLSDRFADGYFASVDASAAGTEMDKYMETTIFLQISNSSAILIFSARTVGFFFSSMPAWQLALSTALGQVLINIWCLWAPSGLVDKLEPMDVLGIWLYDIAWLLLLDLVKIVAGRLWDKYKPASIDRNPALTARDRNSRRLSNNLRPSYMLAQVGDQKSGVEAQLTQAIDHVVGWLIESVIDSSEGKQGRVPIFARSFACLGSAMTDFKPFTAYIVDACRTAGGKRNGRLSGYHPAELGATVCDALIERTNVKAAEVEDVIFGCVSQVGAQSGNIGRGVVLSSRHLPESVPGQSVDRQCGSSQQAIHAAAQAVMSGVHDCCIAGGVEVMSQVPIGASIIDGLKAGHGNPMSDATMEKYAEKMKAFEQFNMSSQAFSQFGGAELLAKKYGLSREDVDKFAAISQQRAVTSTQAGKFADEIVPLPVRRKEGQSEGMHTQDEGIREGVTVESVAKLKAMFPNGVLTPASSSQICDGAAAVLICNERGLAKLGVQPLARIHSLALAAADPVIMLEAPIPATQKALQKANMKIQDVDVYEVNEAFASVPLAWCKALGADFQKLNVNGGAMALGHPLGGTGAKLMTTLVHELRRRQGRFGLLAICEGGGTANATIIELLPANLLSDLAE</sequence>
<evidence type="ECO:0000256" key="15">
    <source>
        <dbReference type="ARBA" id="ARBA00023315"/>
    </source>
</evidence>
<dbReference type="InterPro" id="IPR020610">
    <property type="entry name" value="Thiolase_AS"/>
</dbReference>
<dbReference type="Gene3D" id="1.20.1110.10">
    <property type="entry name" value="Calcium-transporting ATPase, transmembrane domain"/>
    <property type="match status" value="1"/>
</dbReference>
<dbReference type="InterPro" id="IPR006534">
    <property type="entry name" value="P-type_ATPase_IIIA"/>
</dbReference>
<keyword evidence="19" id="KW-1185">Reference proteome</keyword>
<dbReference type="GO" id="GO:0016020">
    <property type="term" value="C:membrane"/>
    <property type="evidence" value="ECO:0007669"/>
    <property type="project" value="UniProtKB-SubCell"/>
</dbReference>
<evidence type="ECO:0000256" key="12">
    <source>
        <dbReference type="ARBA" id="ARBA00022967"/>
    </source>
</evidence>
<dbReference type="OMA" id="YCIGVEI"/>
<evidence type="ECO:0000313" key="19">
    <source>
        <dbReference type="Proteomes" id="UP000186817"/>
    </source>
</evidence>
<dbReference type="InterPro" id="IPR023299">
    <property type="entry name" value="ATPase_P-typ_cyto_dom_N"/>
</dbReference>
<dbReference type="InterPro" id="IPR036412">
    <property type="entry name" value="HAD-like_sf"/>
</dbReference>
<keyword evidence="8" id="KW-0479">Metal-binding</keyword>
<dbReference type="SMART" id="SM00831">
    <property type="entry name" value="Cation_ATPase_N"/>
    <property type="match status" value="1"/>
</dbReference>
<dbReference type="Pfam" id="PF00690">
    <property type="entry name" value="Cation_ATPase_N"/>
    <property type="match status" value="1"/>
</dbReference>
<dbReference type="GO" id="GO:0008553">
    <property type="term" value="F:P-type proton-exporting transporter activity"/>
    <property type="evidence" value="ECO:0007669"/>
    <property type="project" value="UniProtKB-EC"/>
</dbReference>
<evidence type="ECO:0000256" key="10">
    <source>
        <dbReference type="ARBA" id="ARBA00022840"/>
    </source>
</evidence>
<evidence type="ECO:0000313" key="18">
    <source>
        <dbReference type="EMBL" id="OLP91352.1"/>
    </source>
</evidence>
<feature type="transmembrane region" description="Helical" evidence="16">
    <location>
        <begin position="285"/>
        <end position="302"/>
    </location>
</feature>
<dbReference type="GO" id="GO:0016747">
    <property type="term" value="F:acyltransferase activity, transferring groups other than amino-acyl groups"/>
    <property type="evidence" value="ECO:0007669"/>
    <property type="project" value="InterPro"/>
</dbReference>
<dbReference type="Gene3D" id="3.40.50.1000">
    <property type="entry name" value="HAD superfamily/HAD-like"/>
    <property type="match status" value="1"/>
</dbReference>
<evidence type="ECO:0000256" key="1">
    <source>
        <dbReference type="ARBA" id="ARBA00004141"/>
    </source>
</evidence>
<dbReference type="InterPro" id="IPR004014">
    <property type="entry name" value="ATPase_P-typ_cation-transptr_N"/>
</dbReference>
<dbReference type="CDD" id="cd00751">
    <property type="entry name" value="thiolase"/>
    <property type="match status" value="1"/>
</dbReference>
<feature type="transmembrane region" description="Helical" evidence="16">
    <location>
        <begin position="781"/>
        <end position="804"/>
    </location>
</feature>
<evidence type="ECO:0000259" key="17">
    <source>
        <dbReference type="SMART" id="SM00831"/>
    </source>
</evidence>
<dbReference type="SUPFAM" id="SSF56784">
    <property type="entry name" value="HAD-like"/>
    <property type="match status" value="1"/>
</dbReference>
<dbReference type="SUPFAM" id="SSF81653">
    <property type="entry name" value="Calcium ATPase, transduction domain A"/>
    <property type="match status" value="1"/>
</dbReference>
<comment type="similarity">
    <text evidence="2">Belongs to the cation transport ATPase (P-type) (TC 3.A.3) family. Type IIIA subfamily.</text>
</comment>
<evidence type="ECO:0000256" key="7">
    <source>
        <dbReference type="ARBA" id="ARBA00022692"/>
    </source>
</evidence>
<evidence type="ECO:0000256" key="5">
    <source>
        <dbReference type="ARBA" id="ARBA00022553"/>
    </source>
</evidence>
<keyword evidence="15" id="KW-0012">Acyltransferase</keyword>
<dbReference type="InterPro" id="IPR018303">
    <property type="entry name" value="ATPase_P-typ_P_site"/>
</dbReference>
<dbReference type="SFLD" id="SFLDF00027">
    <property type="entry name" value="p-type_atpase"/>
    <property type="match status" value="1"/>
</dbReference>
<comment type="similarity">
    <text evidence="3">Belongs to the thiolase-like superfamily. Thiolase family.</text>
</comment>
<evidence type="ECO:0000256" key="8">
    <source>
        <dbReference type="ARBA" id="ARBA00022723"/>
    </source>
</evidence>
<evidence type="ECO:0000256" key="3">
    <source>
        <dbReference type="ARBA" id="ARBA00010982"/>
    </source>
</evidence>
<feature type="domain" description="Cation-transporting P-type ATPase N-terminal" evidence="17">
    <location>
        <begin position="20"/>
        <end position="90"/>
    </location>
</feature>
<dbReference type="InterPro" id="IPR020613">
    <property type="entry name" value="Thiolase_CS"/>
</dbReference>
<dbReference type="PRINTS" id="PR00120">
    <property type="entry name" value="HATPASE"/>
</dbReference>
<dbReference type="InterPro" id="IPR044492">
    <property type="entry name" value="P_typ_ATPase_HD_dom"/>
</dbReference>
<dbReference type="SUPFAM" id="SSF53901">
    <property type="entry name" value="Thiolase-like"/>
    <property type="match status" value="2"/>
</dbReference>
<dbReference type="Gene3D" id="3.40.1110.10">
    <property type="entry name" value="Calcium-transporting ATPase, cytoplasmic domain N"/>
    <property type="match status" value="1"/>
</dbReference>
<dbReference type="PROSITE" id="PS00099">
    <property type="entry name" value="THIOLASE_3"/>
    <property type="match status" value="1"/>
</dbReference>
<dbReference type="Pfam" id="PF00108">
    <property type="entry name" value="Thiolase_N"/>
    <property type="match status" value="1"/>
</dbReference>
<keyword evidence="5" id="KW-0597">Phosphoprotein</keyword>
<dbReference type="Pfam" id="PF00122">
    <property type="entry name" value="E1-E2_ATPase"/>
    <property type="match status" value="1"/>
</dbReference>
<dbReference type="InterPro" id="IPR016039">
    <property type="entry name" value="Thiolase-like"/>
</dbReference>
<dbReference type="Gene3D" id="2.70.150.10">
    <property type="entry name" value="Calcium-transporting ATPase, cytoplasmic transduction domain A"/>
    <property type="match status" value="1"/>
</dbReference>
<dbReference type="FunFam" id="3.40.50.1000:FF:000211">
    <property type="entry name" value="Plasma membrane ATPase"/>
    <property type="match status" value="1"/>
</dbReference>
<organism evidence="18 19">
    <name type="scientific">Symbiodinium microadriaticum</name>
    <name type="common">Dinoflagellate</name>
    <name type="synonym">Zooxanthella microadriatica</name>
    <dbReference type="NCBI Taxonomy" id="2951"/>
    <lineage>
        <taxon>Eukaryota</taxon>
        <taxon>Sar</taxon>
        <taxon>Alveolata</taxon>
        <taxon>Dinophyceae</taxon>
        <taxon>Suessiales</taxon>
        <taxon>Symbiodiniaceae</taxon>
        <taxon>Symbiodinium</taxon>
    </lineage>
</organism>
<dbReference type="NCBIfam" id="TIGR01647">
    <property type="entry name" value="ATPase-IIIA_H"/>
    <property type="match status" value="1"/>
</dbReference>
<evidence type="ECO:0000256" key="13">
    <source>
        <dbReference type="ARBA" id="ARBA00022989"/>
    </source>
</evidence>
<evidence type="ECO:0000256" key="14">
    <source>
        <dbReference type="ARBA" id="ARBA00023136"/>
    </source>
</evidence>
<dbReference type="InterPro" id="IPR002155">
    <property type="entry name" value="Thiolase"/>
</dbReference>
<feature type="transmembrane region" description="Helical" evidence="16">
    <location>
        <begin position="811"/>
        <end position="831"/>
    </location>
</feature>
<keyword evidence="14 16" id="KW-0472">Membrane</keyword>
<dbReference type="InterPro" id="IPR023298">
    <property type="entry name" value="ATPase_P-typ_TM_dom_sf"/>
</dbReference>
<dbReference type="GO" id="GO:0120029">
    <property type="term" value="P:proton export across plasma membrane"/>
    <property type="evidence" value="ECO:0007669"/>
    <property type="project" value="InterPro"/>
</dbReference>
<evidence type="ECO:0000256" key="2">
    <source>
        <dbReference type="ARBA" id="ARBA00008804"/>
    </source>
</evidence>
<dbReference type="InterPro" id="IPR008250">
    <property type="entry name" value="ATPase_P-typ_transduc_dom_A_sf"/>
</dbReference>
<evidence type="ECO:0000256" key="11">
    <source>
        <dbReference type="ARBA" id="ARBA00022842"/>
    </source>
</evidence>
<feature type="transmembrane region" description="Helical" evidence="16">
    <location>
        <begin position="843"/>
        <end position="863"/>
    </location>
</feature>
<feature type="transmembrane region" description="Helical" evidence="16">
    <location>
        <begin position="255"/>
        <end position="273"/>
    </location>
</feature>
<comment type="subcellular location">
    <subcellularLocation>
        <location evidence="1">Membrane</location>
        <topology evidence="1">Multi-pass membrane protein</topology>
    </subcellularLocation>
</comment>
<keyword evidence="6" id="KW-0808">Transferase</keyword>
<dbReference type="Proteomes" id="UP000186817">
    <property type="component" value="Unassembled WGS sequence"/>
</dbReference>
<keyword evidence="12" id="KW-1278">Translocase</keyword>
<dbReference type="Gene3D" id="3.40.47.10">
    <property type="match status" value="1"/>
</dbReference>
<dbReference type="OrthoDB" id="116380at2759"/>
<evidence type="ECO:0000256" key="6">
    <source>
        <dbReference type="ARBA" id="ARBA00022679"/>
    </source>
</evidence>